<keyword evidence="2" id="KW-0812">Transmembrane</keyword>
<evidence type="ECO:0000256" key="2">
    <source>
        <dbReference type="SAM" id="Phobius"/>
    </source>
</evidence>
<keyword evidence="5" id="KW-1185">Reference proteome</keyword>
<feature type="chain" id="PRO_5003408029" evidence="3">
    <location>
        <begin position="20"/>
        <end position="416"/>
    </location>
</feature>
<proteinExistence type="predicted"/>
<name>G0QSD0_ICHMU</name>
<dbReference type="AlphaFoldDB" id="G0QSD0"/>
<feature type="transmembrane region" description="Helical" evidence="2">
    <location>
        <begin position="40"/>
        <end position="58"/>
    </location>
</feature>
<protein>
    <submittedName>
        <fullName evidence="4">Ubiquitin-hect domain protein, putative</fullName>
        <ecNumber evidence="4">2.7.7.7</ecNumber>
    </submittedName>
</protein>
<dbReference type="GO" id="GO:0003887">
    <property type="term" value="F:DNA-directed DNA polymerase activity"/>
    <property type="evidence" value="ECO:0007669"/>
    <property type="project" value="UniProtKB-EC"/>
</dbReference>
<dbReference type="Proteomes" id="UP000008983">
    <property type="component" value="Unassembled WGS sequence"/>
</dbReference>
<reference evidence="4 5" key="1">
    <citation type="submission" date="2011-07" db="EMBL/GenBank/DDBJ databases">
        <authorList>
            <person name="Coyne R."/>
            <person name="Brami D."/>
            <person name="Johnson J."/>
            <person name="Hostetler J."/>
            <person name="Hannick L."/>
            <person name="Clark T."/>
            <person name="Cassidy-Hanley D."/>
            <person name="Inman J."/>
        </authorList>
    </citation>
    <scope>NUCLEOTIDE SEQUENCE [LARGE SCALE GENOMIC DNA]</scope>
    <source>
        <strain evidence="4 5">G5</strain>
    </source>
</reference>
<organism evidence="4 5">
    <name type="scientific">Ichthyophthirius multifiliis</name>
    <name type="common">White spot disease agent</name>
    <name type="synonym">Ich</name>
    <dbReference type="NCBI Taxonomy" id="5932"/>
    <lineage>
        <taxon>Eukaryota</taxon>
        <taxon>Sar</taxon>
        <taxon>Alveolata</taxon>
        <taxon>Ciliophora</taxon>
        <taxon>Intramacronucleata</taxon>
        <taxon>Oligohymenophorea</taxon>
        <taxon>Hymenostomatida</taxon>
        <taxon>Ophryoglenina</taxon>
        <taxon>Ichthyophthirius</taxon>
    </lineage>
</organism>
<dbReference type="GeneID" id="14908050"/>
<keyword evidence="3" id="KW-0732">Signal</keyword>
<keyword evidence="4" id="KW-0808">Transferase</keyword>
<dbReference type="EC" id="2.7.7.7" evidence="4"/>
<sequence>MNIQIYNLLMFKLLQQILANNFNCSAFGLKNLNFIQKIKIITLFQVFFFSYIFIFIFLKDDQINLLLKKNIQCFSKLQNYLNSNILKEYIQLEKNNIIHQVLRQVLVFICFSLNFLKERNIQVLDSIIDELIILIFNFFNISYEDNLLNQTSKQIKSNNLWTPIMRCLELYFQFKKIISSKVVQNQKQRIIYIQKKKIDSINILHQMIFLPNICKKTCQKMEKAQLKQYKYFLKELNISKKKNLSTNMKEKLKYYLNQQKMRKKIKKGRIKKEKTKMEKMKINNNNNSLLKMKNNNKINQLKMKKNKLFQKKKKEKKKKNRKKKIIKKILVNNNNLKEIKQMKIKKDRKKINQMKKNKINNKKQYNKNYQIKNNNNNKKKNKNKKKRKQQQQEKNIKNQNQKTMKIQIYNLPKLLN</sequence>
<dbReference type="EMBL" id="GL983809">
    <property type="protein sequence ID" value="EGR31877.1"/>
    <property type="molecule type" value="Genomic_DNA"/>
</dbReference>
<dbReference type="RefSeq" id="XP_004035363.1">
    <property type="nucleotide sequence ID" value="XM_004035315.1"/>
</dbReference>
<feature type="compositionally biased region" description="Basic residues" evidence="1">
    <location>
        <begin position="377"/>
        <end position="389"/>
    </location>
</feature>
<dbReference type="InParanoid" id="G0QSD0"/>
<evidence type="ECO:0000256" key="3">
    <source>
        <dbReference type="SAM" id="SignalP"/>
    </source>
</evidence>
<keyword evidence="2" id="KW-1133">Transmembrane helix</keyword>
<feature type="region of interest" description="Disordered" evidence="1">
    <location>
        <begin position="371"/>
        <end position="400"/>
    </location>
</feature>
<keyword evidence="4" id="KW-0548">Nucleotidyltransferase</keyword>
<accession>G0QSD0</accession>
<evidence type="ECO:0000313" key="5">
    <source>
        <dbReference type="Proteomes" id="UP000008983"/>
    </source>
</evidence>
<gene>
    <name evidence="4" type="ORF">IMG5_100260</name>
</gene>
<evidence type="ECO:0000256" key="1">
    <source>
        <dbReference type="SAM" id="MobiDB-lite"/>
    </source>
</evidence>
<evidence type="ECO:0000313" key="4">
    <source>
        <dbReference type="EMBL" id="EGR31877.1"/>
    </source>
</evidence>
<keyword evidence="2" id="KW-0472">Membrane</keyword>
<feature type="signal peptide" evidence="3">
    <location>
        <begin position="1"/>
        <end position="19"/>
    </location>
</feature>